<reference evidence="1" key="2">
    <citation type="submission" date="2022-01" db="EMBL/GenBank/DDBJ databases">
        <authorList>
            <person name="Yamashiro T."/>
            <person name="Shiraishi A."/>
            <person name="Satake H."/>
            <person name="Nakayama K."/>
        </authorList>
    </citation>
    <scope>NUCLEOTIDE SEQUENCE</scope>
</reference>
<evidence type="ECO:0008006" key="3">
    <source>
        <dbReference type="Google" id="ProtNLM"/>
    </source>
</evidence>
<dbReference type="Proteomes" id="UP001151760">
    <property type="component" value="Unassembled WGS sequence"/>
</dbReference>
<protein>
    <recommendedName>
        <fullName evidence="3">Xylulose kinase-1</fullName>
    </recommendedName>
</protein>
<gene>
    <name evidence="1" type="ORF">Tco_0627395</name>
</gene>
<organism evidence="1 2">
    <name type="scientific">Tanacetum coccineum</name>
    <dbReference type="NCBI Taxonomy" id="301880"/>
    <lineage>
        <taxon>Eukaryota</taxon>
        <taxon>Viridiplantae</taxon>
        <taxon>Streptophyta</taxon>
        <taxon>Embryophyta</taxon>
        <taxon>Tracheophyta</taxon>
        <taxon>Spermatophyta</taxon>
        <taxon>Magnoliopsida</taxon>
        <taxon>eudicotyledons</taxon>
        <taxon>Gunneridae</taxon>
        <taxon>Pentapetalae</taxon>
        <taxon>asterids</taxon>
        <taxon>campanulids</taxon>
        <taxon>Asterales</taxon>
        <taxon>Asteraceae</taxon>
        <taxon>Asteroideae</taxon>
        <taxon>Anthemideae</taxon>
        <taxon>Anthemidinae</taxon>
        <taxon>Tanacetum</taxon>
    </lineage>
</organism>
<sequence length="145" mass="16196">MACLDFCDKHNMVAYLEKSTGSEGFEQIIDFLSASHVHFALTANPTIYTSLIQQFWEIVALCTTKNGVQGISTTIKRKVKVLVSDTSIRRHLKLEDSKGLSSLLNAEIFEQLANMGYVTDSDSLTFQKGHFPHIRSSSFTPYSTV</sequence>
<accession>A0ABQ4WMH0</accession>
<keyword evidence="2" id="KW-1185">Reference proteome</keyword>
<name>A0ABQ4WMH0_9ASTR</name>
<evidence type="ECO:0000313" key="1">
    <source>
        <dbReference type="EMBL" id="GJS54033.1"/>
    </source>
</evidence>
<evidence type="ECO:0000313" key="2">
    <source>
        <dbReference type="Proteomes" id="UP001151760"/>
    </source>
</evidence>
<dbReference type="EMBL" id="BQNB010008768">
    <property type="protein sequence ID" value="GJS54033.1"/>
    <property type="molecule type" value="Genomic_DNA"/>
</dbReference>
<reference evidence="1" key="1">
    <citation type="journal article" date="2022" name="Int. J. Mol. Sci.">
        <title>Draft Genome of Tanacetum Coccineum: Genomic Comparison of Closely Related Tanacetum-Family Plants.</title>
        <authorList>
            <person name="Yamashiro T."/>
            <person name="Shiraishi A."/>
            <person name="Nakayama K."/>
            <person name="Satake H."/>
        </authorList>
    </citation>
    <scope>NUCLEOTIDE SEQUENCE</scope>
</reference>
<comment type="caution">
    <text evidence="1">The sequence shown here is derived from an EMBL/GenBank/DDBJ whole genome shotgun (WGS) entry which is preliminary data.</text>
</comment>
<proteinExistence type="predicted"/>